<comment type="caution">
    <text evidence="2">The sequence shown here is derived from an EMBL/GenBank/DDBJ whole genome shotgun (WGS) entry which is preliminary data.</text>
</comment>
<dbReference type="Gene3D" id="3.90.550.10">
    <property type="entry name" value="Spore Coat Polysaccharide Biosynthesis Protein SpsA, Chain A"/>
    <property type="match status" value="1"/>
</dbReference>
<gene>
    <name evidence="2" type="ORF">RIF25_10080</name>
</gene>
<accession>A0AAE4FRW4</accession>
<dbReference type="EC" id="2.4.-.-" evidence="2"/>
<feature type="domain" description="Glycosyltransferase 2-like" evidence="1">
    <location>
        <begin position="2"/>
        <end position="137"/>
    </location>
</feature>
<keyword evidence="3" id="KW-1185">Reference proteome</keyword>
<dbReference type="InterPro" id="IPR001173">
    <property type="entry name" value="Glyco_trans_2-like"/>
</dbReference>
<dbReference type="InterPro" id="IPR029044">
    <property type="entry name" value="Nucleotide-diphossugar_trans"/>
</dbReference>
<dbReference type="AlphaFoldDB" id="A0AAE4FRW4"/>
<proteinExistence type="predicted"/>
<evidence type="ECO:0000313" key="3">
    <source>
        <dbReference type="Proteomes" id="UP001268256"/>
    </source>
</evidence>
<sequence>MIIPVFNGEKYIKAAITSVLSQMKHFLEIVVIDDGSNDHTSTVVQELIQNYQNIYYKYQENRGVGVARNYGVEISQGEFLTFLDADDLWAANKLTIQINAFKQNPDIDIVFGQVEHFISPELSTQEAQRWNYPHKIMPAYAAGAMLLRRETFNQVGKFSETCEVGQFLDWYLRAIELNLISFFPPDVVLLRRVHNDNSSQKSKRYWQDYVRIIKSSLDRRRSQS</sequence>
<dbReference type="EMBL" id="JAVMIP010000009">
    <property type="protein sequence ID" value="MDS3861153.1"/>
    <property type="molecule type" value="Genomic_DNA"/>
</dbReference>
<keyword evidence="2" id="KW-0328">Glycosyltransferase</keyword>
<evidence type="ECO:0000313" key="2">
    <source>
        <dbReference type="EMBL" id="MDS3861153.1"/>
    </source>
</evidence>
<dbReference type="GO" id="GO:0016758">
    <property type="term" value="F:hexosyltransferase activity"/>
    <property type="evidence" value="ECO:0007669"/>
    <property type="project" value="UniProtKB-ARBA"/>
</dbReference>
<evidence type="ECO:0000259" key="1">
    <source>
        <dbReference type="Pfam" id="PF00535"/>
    </source>
</evidence>
<dbReference type="Pfam" id="PF00535">
    <property type="entry name" value="Glycos_transf_2"/>
    <property type="match status" value="1"/>
</dbReference>
<reference evidence="3" key="1">
    <citation type="submission" date="2023-07" db="EMBL/GenBank/DDBJ databases">
        <authorList>
            <person name="Luz R."/>
            <person name="Cordeiro R."/>
            <person name="Fonseca A."/>
            <person name="Goncalves V."/>
        </authorList>
    </citation>
    <scope>NUCLEOTIDE SEQUENCE [LARGE SCALE GENOMIC DNA]</scope>
    <source>
        <strain evidence="3">BACA0444</strain>
    </source>
</reference>
<organism evidence="2 3">
    <name type="scientific">Pseudocalidococcus azoricus BACA0444</name>
    <dbReference type="NCBI Taxonomy" id="2918990"/>
    <lineage>
        <taxon>Bacteria</taxon>
        <taxon>Bacillati</taxon>
        <taxon>Cyanobacteriota</taxon>
        <taxon>Cyanophyceae</taxon>
        <taxon>Acaryochloridales</taxon>
        <taxon>Thermosynechococcaceae</taxon>
        <taxon>Pseudocalidococcus</taxon>
        <taxon>Pseudocalidococcus azoricus</taxon>
    </lineage>
</organism>
<keyword evidence="2" id="KW-0808">Transferase</keyword>
<name>A0AAE4FRW4_9CYAN</name>
<dbReference type="Proteomes" id="UP001268256">
    <property type="component" value="Unassembled WGS sequence"/>
</dbReference>
<dbReference type="SUPFAM" id="SSF53448">
    <property type="entry name" value="Nucleotide-diphospho-sugar transferases"/>
    <property type="match status" value="1"/>
</dbReference>
<protein>
    <submittedName>
        <fullName evidence="2">Glycosyltransferase family A protein</fullName>
        <ecNumber evidence="2">2.4.-.-</ecNumber>
    </submittedName>
</protein>
<dbReference type="PANTHER" id="PTHR22916:SF3">
    <property type="entry name" value="UDP-GLCNAC:BETAGAL BETA-1,3-N-ACETYLGLUCOSAMINYLTRANSFERASE-LIKE PROTEIN 1"/>
    <property type="match status" value="1"/>
</dbReference>
<dbReference type="PANTHER" id="PTHR22916">
    <property type="entry name" value="GLYCOSYLTRANSFERASE"/>
    <property type="match status" value="1"/>
</dbReference>
<dbReference type="CDD" id="cd00761">
    <property type="entry name" value="Glyco_tranf_GTA_type"/>
    <property type="match status" value="1"/>
</dbReference>
<dbReference type="RefSeq" id="WP_322878457.1">
    <property type="nucleotide sequence ID" value="NZ_JAVMIP010000009.1"/>
</dbReference>